<name>A0A161MA75_TRIIF</name>
<evidence type="ECO:0000256" key="1">
    <source>
        <dbReference type="ARBA" id="ARBA00004496"/>
    </source>
</evidence>
<evidence type="ECO:0000313" key="4">
    <source>
        <dbReference type="EMBL" id="JAR99660.1"/>
    </source>
</evidence>
<dbReference type="GO" id="GO:0005737">
    <property type="term" value="C:cytoplasm"/>
    <property type="evidence" value="ECO:0007669"/>
    <property type="project" value="UniProtKB-SubCell"/>
</dbReference>
<dbReference type="AlphaFoldDB" id="A0A161MA75"/>
<organism evidence="4">
    <name type="scientific">Triatoma infestans</name>
    <name type="common">Assassin bug</name>
    <dbReference type="NCBI Taxonomy" id="30076"/>
    <lineage>
        <taxon>Eukaryota</taxon>
        <taxon>Metazoa</taxon>
        <taxon>Ecdysozoa</taxon>
        <taxon>Arthropoda</taxon>
        <taxon>Hexapoda</taxon>
        <taxon>Insecta</taxon>
        <taxon>Pterygota</taxon>
        <taxon>Neoptera</taxon>
        <taxon>Paraneoptera</taxon>
        <taxon>Hemiptera</taxon>
        <taxon>Heteroptera</taxon>
        <taxon>Panheteroptera</taxon>
        <taxon>Cimicomorpha</taxon>
        <taxon>Reduviidae</taxon>
        <taxon>Triatominae</taxon>
        <taxon>Triatoma</taxon>
    </lineage>
</organism>
<evidence type="ECO:0000256" key="3">
    <source>
        <dbReference type="SAM" id="MobiDB-lite"/>
    </source>
</evidence>
<dbReference type="EMBL" id="GEMB01003557">
    <property type="protein sequence ID" value="JAR99660.1"/>
    <property type="molecule type" value="Transcribed_RNA"/>
</dbReference>
<keyword evidence="2" id="KW-0963">Cytoplasm</keyword>
<evidence type="ECO:0000256" key="2">
    <source>
        <dbReference type="ARBA" id="ARBA00022490"/>
    </source>
</evidence>
<dbReference type="InterPro" id="IPR048256">
    <property type="entry name" value="Tektin-like"/>
</dbReference>
<dbReference type="Pfam" id="PF03148">
    <property type="entry name" value="Tektin"/>
    <property type="match status" value="1"/>
</dbReference>
<comment type="subcellular location">
    <subcellularLocation>
        <location evidence="1">Cytoplasm</location>
    </subcellularLocation>
</comment>
<reference evidence="4" key="2">
    <citation type="journal article" date="2017" name="J. Med. Entomol.">
        <title>Transcriptome Analysis of the Triatoma infestans (Hemiptera: Reduviidae) Integument.</title>
        <authorList>
            <person name="Calderon-Fernandez G.M."/>
            <person name="Moriconi D.E."/>
            <person name="Dulbecco A.B."/>
            <person name="Juarez M.P."/>
        </authorList>
    </citation>
    <scope>NUCLEOTIDE SEQUENCE</scope>
    <source>
        <strain evidence="4">Int1</strain>
        <tissue evidence="4">Integument</tissue>
    </source>
</reference>
<dbReference type="GO" id="GO:0005929">
    <property type="term" value="C:cilium"/>
    <property type="evidence" value="ECO:0007669"/>
    <property type="project" value="UniProtKB-ARBA"/>
</dbReference>
<sequence length="46" mass="5548">MQMAQRIRESLSVPRQRARNDLKAQNDATNFAIRKRIYETQRIKMN</sequence>
<reference evidence="4" key="1">
    <citation type="submission" date="2016-04" db="EMBL/GenBank/DDBJ databases">
        <authorList>
            <person name="Calderon-Fernandez G.M.Sr."/>
        </authorList>
    </citation>
    <scope>NUCLEOTIDE SEQUENCE</scope>
    <source>
        <strain evidence="4">Int1</strain>
        <tissue evidence="4">Integument</tissue>
    </source>
</reference>
<feature type="region of interest" description="Disordered" evidence="3">
    <location>
        <begin position="1"/>
        <end position="24"/>
    </location>
</feature>
<accession>A0A161MA75</accession>
<protein>
    <submittedName>
        <fullName evidence="4">Tektin-2</fullName>
    </submittedName>
</protein>
<proteinExistence type="predicted"/>